<dbReference type="GO" id="GO:0005634">
    <property type="term" value="C:nucleus"/>
    <property type="evidence" value="ECO:0007669"/>
    <property type="project" value="TreeGrafter"/>
</dbReference>
<dbReference type="Proteomes" id="UP001152795">
    <property type="component" value="Unassembled WGS sequence"/>
</dbReference>
<dbReference type="Gene3D" id="2.30.30.1040">
    <property type="match status" value="1"/>
</dbReference>
<dbReference type="PRINTS" id="PR00503">
    <property type="entry name" value="BROMODOMAIN"/>
</dbReference>
<feature type="region of interest" description="Disordered" evidence="2">
    <location>
        <begin position="178"/>
        <end position="197"/>
    </location>
</feature>
<dbReference type="InterPro" id="IPR052060">
    <property type="entry name" value="Bromo_WD_repeat"/>
</dbReference>
<evidence type="ECO:0000313" key="4">
    <source>
        <dbReference type="Proteomes" id="UP001152795"/>
    </source>
</evidence>
<dbReference type="InterPro" id="IPR001487">
    <property type="entry name" value="Bromodomain"/>
</dbReference>
<evidence type="ECO:0000256" key="1">
    <source>
        <dbReference type="ARBA" id="ARBA00023117"/>
    </source>
</evidence>
<dbReference type="PANTHER" id="PTHR16266:SF17">
    <property type="entry name" value="BRWD3"/>
    <property type="match status" value="1"/>
</dbReference>
<keyword evidence="4" id="KW-1185">Reference proteome</keyword>
<dbReference type="SUPFAM" id="SSF47370">
    <property type="entry name" value="Bromodomain"/>
    <property type="match status" value="1"/>
</dbReference>
<dbReference type="Pfam" id="PF00439">
    <property type="entry name" value="Bromodomain"/>
    <property type="match status" value="1"/>
</dbReference>
<gene>
    <name evidence="3" type="ORF">PACLA_8A042648</name>
</gene>
<evidence type="ECO:0000313" key="3">
    <source>
        <dbReference type="EMBL" id="CAB4031025.1"/>
    </source>
</evidence>
<name>A0A6S7JFA7_PARCT</name>
<keyword evidence="1" id="KW-0103">Bromodomain</keyword>
<reference evidence="3" key="1">
    <citation type="submission" date="2020-04" db="EMBL/GenBank/DDBJ databases">
        <authorList>
            <person name="Alioto T."/>
            <person name="Alioto T."/>
            <person name="Gomez Garrido J."/>
        </authorList>
    </citation>
    <scope>NUCLEOTIDE SEQUENCE</scope>
    <source>
        <strain evidence="3">A484AB</strain>
    </source>
</reference>
<feature type="region of interest" description="Disordered" evidence="2">
    <location>
        <begin position="347"/>
        <end position="392"/>
    </location>
</feature>
<dbReference type="GO" id="GO:0007010">
    <property type="term" value="P:cytoskeleton organization"/>
    <property type="evidence" value="ECO:0007669"/>
    <property type="project" value="TreeGrafter"/>
</dbReference>
<comment type="caution">
    <text evidence="3">The sequence shown here is derived from an EMBL/GenBank/DDBJ whole genome shotgun (WGS) entry which is preliminary data.</text>
</comment>
<dbReference type="InterPro" id="IPR057451">
    <property type="entry name" value="BRWD/PHIP_AD"/>
</dbReference>
<dbReference type="Gene3D" id="1.20.920.10">
    <property type="entry name" value="Bromodomain-like"/>
    <property type="match status" value="1"/>
</dbReference>
<dbReference type="GO" id="GO:0006357">
    <property type="term" value="P:regulation of transcription by RNA polymerase II"/>
    <property type="evidence" value="ECO:0007669"/>
    <property type="project" value="TreeGrafter"/>
</dbReference>
<feature type="compositionally biased region" description="Polar residues" evidence="2">
    <location>
        <begin position="355"/>
        <end position="365"/>
    </location>
</feature>
<dbReference type="InterPro" id="IPR036427">
    <property type="entry name" value="Bromodomain-like_sf"/>
</dbReference>
<sequence>MTSTKLQRFPYVPQVGDEVYYFKQGHDMYVKEVMSQELYEINPKKQCFSKLELKPEELCKVVSLHYVVGPPTLVSLKLAILNPETGANTGGSFTVKYHDMQNVVDFFILKQVYDQSLQRDWRPGSRFRSVIDDYWWSGVLTEVSPYEDEFPDSHFQCFVVGWDTGEVERMSPWDLEPIPDGTSEDTEADASGVDSNNIPITEEEHDALVKYTPQENEWPDESYDTAVERLTRGLSLISELPFAGPFAYPVDVRSYPDYWSVVAYPMDLKAIIDRLGNKYYRRKTALLWDVCQTGRNAKTYNEEDSEIVQNADKLVSILSTFIKDASCVDPLTLCEDVIMENAEVDVEHVDESDGEGQTTEGASSSGKRKTVNLSPVGPVRKKTRRSEEETVEEYSLKEEILTLLNMLGTRSDAEPFRESVDITEFP</sequence>
<accession>A0A6S7JFA7</accession>
<dbReference type="SMART" id="SM00297">
    <property type="entry name" value="BROMO"/>
    <property type="match status" value="1"/>
</dbReference>
<dbReference type="GO" id="GO:0008360">
    <property type="term" value="P:regulation of cell shape"/>
    <property type="evidence" value="ECO:0007669"/>
    <property type="project" value="TreeGrafter"/>
</dbReference>
<feature type="non-terminal residue" evidence="3">
    <location>
        <position position="1"/>
    </location>
</feature>
<dbReference type="Pfam" id="PF25313">
    <property type="entry name" value="BRWD_AD"/>
    <property type="match status" value="1"/>
</dbReference>
<dbReference type="FunFam" id="1.20.920.10:FF:000066">
    <property type="entry name" value="Transcription initiation factor TFIID subunit 1"/>
    <property type="match status" value="1"/>
</dbReference>
<dbReference type="EMBL" id="CACRXK020017303">
    <property type="protein sequence ID" value="CAB4031025.1"/>
    <property type="molecule type" value="Genomic_DNA"/>
</dbReference>
<dbReference type="AlphaFoldDB" id="A0A6S7JFA7"/>
<dbReference type="PROSITE" id="PS50014">
    <property type="entry name" value="BROMODOMAIN_2"/>
    <property type="match status" value="1"/>
</dbReference>
<evidence type="ECO:0000256" key="2">
    <source>
        <dbReference type="SAM" id="MobiDB-lite"/>
    </source>
</evidence>
<protein>
    <submittedName>
        <fullName evidence="3">Bromodomain and WD repeat-containing 3, partial</fullName>
    </submittedName>
</protein>
<dbReference type="PANTHER" id="PTHR16266">
    <property type="entry name" value="WD REPEAT DOMAIN 9"/>
    <property type="match status" value="1"/>
</dbReference>
<organism evidence="3 4">
    <name type="scientific">Paramuricea clavata</name>
    <name type="common">Red gorgonian</name>
    <name type="synonym">Violescent sea-whip</name>
    <dbReference type="NCBI Taxonomy" id="317549"/>
    <lineage>
        <taxon>Eukaryota</taxon>
        <taxon>Metazoa</taxon>
        <taxon>Cnidaria</taxon>
        <taxon>Anthozoa</taxon>
        <taxon>Octocorallia</taxon>
        <taxon>Malacalcyonacea</taxon>
        <taxon>Plexauridae</taxon>
        <taxon>Paramuricea</taxon>
    </lineage>
</organism>
<dbReference type="OrthoDB" id="538223at2759"/>
<proteinExistence type="predicted"/>